<feature type="compositionally biased region" description="Basic and acidic residues" evidence="1">
    <location>
        <begin position="195"/>
        <end position="214"/>
    </location>
</feature>
<proteinExistence type="predicted"/>
<comment type="caution">
    <text evidence="2">The sequence shown here is derived from an EMBL/GenBank/DDBJ whole genome shotgun (WGS) entry which is preliminary data.</text>
</comment>
<protein>
    <recommendedName>
        <fullName evidence="4">DUF5709 domain-containing protein</fullName>
    </recommendedName>
</protein>
<gene>
    <name evidence="2" type="ORF">ABID49_001293</name>
</gene>
<feature type="compositionally biased region" description="Basic and acidic residues" evidence="1">
    <location>
        <begin position="21"/>
        <end position="32"/>
    </location>
</feature>
<dbReference type="Proteomes" id="UP001549099">
    <property type="component" value="Unassembled WGS sequence"/>
</dbReference>
<keyword evidence="3" id="KW-1185">Reference proteome</keyword>
<evidence type="ECO:0000313" key="2">
    <source>
        <dbReference type="EMBL" id="MET3575388.1"/>
    </source>
</evidence>
<name>A0ABV2GAV8_9BACL</name>
<sequence>MKRENHSPEETADSLEGQSFADRHPEFEREINDSVIPSEAVLEESVGQRGFFNEEDRLEAEAEGRLEDEGDYVEGTAGRESAVAAEPDAVARGNRKVRLHERDAEHLDDEVIGIDDGSVNSRGVDRRPDDGSVSIGADYRELKNEELNRGADNAVSEGRLPPEMGGEEEPFSGVRTGAADPNLGPAPFGDPAVDEVDRSPARDHIDDRHRERFM</sequence>
<dbReference type="EMBL" id="JBEPLW010000007">
    <property type="protein sequence ID" value="MET3575388.1"/>
    <property type="molecule type" value="Genomic_DNA"/>
</dbReference>
<feature type="region of interest" description="Disordered" evidence="1">
    <location>
        <begin position="108"/>
        <end position="214"/>
    </location>
</feature>
<reference evidence="2 3" key="1">
    <citation type="submission" date="2024-06" db="EMBL/GenBank/DDBJ databases">
        <title>Genomic Encyclopedia of Type Strains, Phase IV (KMG-IV): sequencing the most valuable type-strain genomes for metagenomic binning, comparative biology and taxonomic classification.</title>
        <authorList>
            <person name="Goeker M."/>
        </authorList>
    </citation>
    <scope>NUCLEOTIDE SEQUENCE [LARGE SCALE GENOMIC DNA]</scope>
    <source>
        <strain evidence="2 3">DSM 26128</strain>
    </source>
</reference>
<evidence type="ECO:0000313" key="3">
    <source>
        <dbReference type="Proteomes" id="UP001549099"/>
    </source>
</evidence>
<organism evidence="2 3">
    <name type="scientific">Bhargavaea ullalensis</name>
    <dbReference type="NCBI Taxonomy" id="1265685"/>
    <lineage>
        <taxon>Bacteria</taxon>
        <taxon>Bacillati</taxon>
        <taxon>Bacillota</taxon>
        <taxon>Bacilli</taxon>
        <taxon>Bacillales</taxon>
        <taxon>Caryophanaceae</taxon>
        <taxon>Bhargavaea</taxon>
    </lineage>
</organism>
<evidence type="ECO:0000256" key="1">
    <source>
        <dbReference type="SAM" id="MobiDB-lite"/>
    </source>
</evidence>
<evidence type="ECO:0008006" key="4">
    <source>
        <dbReference type="Google" id="ProtNLM"/>
    </source>
</evidence>
<accession>A0ABV2GAV8</accession>
<feature type="region of interest" description="Disordered" evidence="1">
    <location>
        <begin position="1"/>
        <end position="81"/>
    </location>
</feature>
<feature type="compositionally biased region" description="Basic and acidic residues" evidence="1">
    <location>
        <begin position="138"/>
        <end position="149"/>
    </location>
</feature>
<dbReference type="RefSeq" id="WP_354196510.1">
    <property type="nucleotide sequence ID" value="NZ_JBEPLW010000007.1"/>
</dbReference>
<feature type="compositionally biased region" description="Basic and acidic residues" evidence="1">
    <location>
        <begin position="52"/>
        <end position="67"/>
    </location>
</feature>